<evidence type="ECO:0000256" key="1">
    <source>
        <dbReference type="SAM" id="MobiDB-lite"/>
    </source>
</evidence>
<name>A0A8R7V2Q1_TRIUA</name>
<dbReference type="Proteomes" id="UP000015106">
    <property type="component" value="Chromosome 7"/>
</dbReference>
<protein>
    <submittedName>
        <fullName evidence="2">Uncharacterized protein</fullName>
    </submittedName>
</protein>
<feature type="compositionally biased region" description="Basic residues" evidence="1">
    <location>
        <begin position="14"/>
        <end position="28"/>
    </location>
</feature>
<evidence type="ECO:0000313" key="3">
    <source>
        <dbReference type="Proteomes" id="UP000015106"/>
    </source>
</evidence>
<evidence type="ECO:0000313" key="2">
    <source>
        <dbReference type="EnsemblPlants" id="TuG1812G0700001026.01.T01.cds381384"/>
    </source>
</evidence>
<dbReference type="EnsemblPlants" id="TuG1812G0700001026.01.T01">
    <property type="protein sequence ID" value="TuG1812G0700001026.01.T01.cds381384"/>
    <property type="gene ID" value="TuG1812G0700001026.01"/>
</dbReference>
<dbReference type="AlphaFoldDB" id="A0A8R7V2Q1"/>
<reference evidence="3" key="1">
    <citation type="journal article" date="2013" name="Nature">
        <title>Draft genome of the wheat A-genome progenitor Triticum urartu.</title>
        <authorList>
            <person name="Ling H.Q."/>
            <person name="Zhao S."/>
            <person name="Liu D."/>
            <person name="Wang J."/>
            <person name="Sun H."/>
            <person name="Zhang C."/>
            <person name="Fan H."/>
            <person name="Li D."/>
            <person name="Dong L."/>
            <person name="Tao Y."/>
            <person name="Gao C."/>
            <person name="Wu H."/>
            <person name="Li Y."/>
            <person name="Cui Y."/>
            <person name="Guo X."/>
            <person name="Zheng S."/>
            <person name="Wang B."/>
            <person name="Yu K."/>
            <person name="Liang Q."/>
            <person name="Yang W."/>
            <person name="Lou X."/>
            <person name="Chen J."/>
            <person name="Feng M."/>
            <person name="Jian J."/>
            <person name="Zhang X."/>
            <person name="Luo G."/>
            <person name="Jiang Y."/>
            <person name="Liu J."/>
            <person name="Wang Z."/>
            <person name="Sha Y."/>
            <person name="Zhang B."/>
            <person name="Wu H."/>
            <person name="Tang D."/>
            <person name="Shen Q."/>
            <person name="Xue P."/>
            <person name="Zou S."/>
            <person name="Wang X."/>
            <person name="Liu X."/>
            <person name="Wang F."/>
            <person name="Yang Y."/>
            <person name="An X."/>
            <person name="Dong Z."/>
            <person name="Zhang K."/>
            <person name="Zhang X."/>
            <person name="Luo M.C."/>
            <person name="Dvorak J."/>
            <person name="Tong Y."/>
            <person name="Wang J."/>
            <person name="Yang H."/>
            <person name="Li Z."/>
            <person name="Wang D."/>
            <person name="Zhang A."/>
            <person name="Wang J."/>
        </authorList>
    </citation>
    <scope>NUCLEOTIDE SEQUENCE</scope>
    <source>
        <strain evidence="3">cv. G1812</strain>
    </source>
</reference>
<sequence length="81" mass="9067">MTMAATPAPPKETRRLRGLVRSTARSRRMTPTPPRRNMKPEERPSMMYWPLTRPGRKTTGRTAPVAGSWELPMPGGSTMTS</sequence>
<organism evidence="2 3">
    <name type="scientific">Triticum urartu</name>
    <name type="common">Red wild einkorn</name>
    <name type="synonym">Crithodium urartu</name>
    <dbReference type="NCBI Taxonomy" id="4572"/>
    <lineage>
        <taxon>Eukaryota</taxon>
        <taxon>Viridiplantae</taxon>
        <taxon>Streptophyta</taxon>
        <taxon>Embryophyta</taxon>
        <taxon>Tracheophyta</taxon>
        <taxon>Spermatophyta</taxon>
        <taxon>Magnoliopsida</taxon>
        <taxon>Liliopsida</taxon>
        <taxon>Poales</taxon>
        <taxon>Poaceae</taxon>
        <taxon>BOP clade</taxon>
        <taxon>Pooideae</taxon>
        <taxon>Triticodae</taxon>
        <taxon>Triticeae</taxon>
        <taxon>Triticinae</taxon>
        <taxon>Triticum</taxon>
    </lineage>
</organism>
<keyword evidence="3" id="KW-1185">Reference proteome</keyword>
<dbReference type="Gramene" id="TuG1812G0700001026.01.T01">
    <property type="protein sequence ID" value="TuG1812G0700001026.01.T01.cds381384"/>
    <property type="gene ID" value="TuG1812G0700001026.01"/>
</dbReference>
<feature type="region of interest" description="Disordered" evidence="1">
    <location>
        <begin position="1"/>
        <end position="81"/>
    </location>
</feature>
<accession>A0A8R7V2Q1</accession>
<reference evidence="2" key="3">
    <citation type="submission" date="2022-06" db="UniProtKB">
        <authorList>
            <consortium name="EnsemblPlants"/>
        </authorList>
    </citation>
    <scope>IDENTIFICATION</scope>
</reference>
<proteinExistence type="predicted"/>
<reference evidence="2" key="2">
    <citation type="submission" date="2018-03" db="EMBL/GenBank/DDBJ databases">
        <title>The Triticum urartu genome reveals the dynamic nature of wheat genome evolution.</title>
        <authorList>
            <person name="Ling H."/>
            <person name="Ma B."/>
            <person name="Shi X."/>
            <person name="Liu H."/>
            <person name="Dong L."/>
            <person name="Sun H."/>
            <person name="Cao Y."/>
            <person name="Gao Q."/>
            <person name="Zheng S."/>
            <person name="Li Y."/>
            <person name="Yu Y."/>
            <person name="Du H."/>
            <person name="Qi M."/>
            <person name="Li Y."/>
            <person name="Yu H."/>
            <person name="Cui Y."/>
            <person name="Wang N."/>
            <person name="Chen C."/>
            <person name="Wu H."/>
            <person name="Zhao Y."/>
            <person name="Zhang J."/>
            <person name="Li Y."/>
            <person name="Zhou W."/>
            <person name="Zhang B."/>
            <person name="Hu W."/>
            <person name="Eijk M."/>
            <person name="Tang J."/>
            <person name="Witsenboer H."/>
            <person name="Zhao S."/>
            <person name="Li Z."/>
            <person name="Zhang A."/>
            <person name="Wang D."/>
            <person name="Liang C."/>
        </authorList>
    </citation>
    <scope>NUCLEOTIDE SEQUENCE [LARGE SCALE GENOMIC DNA]</scope>
    <source>
        <strain evidence="2">cv. G1812</strain>
    </source>
</reference>
<gene>
    <name evidence="2" type="primary">LOC125522121</name>
</gene>